<sequence length="221" mass="24067">MDLLLLAETALYLAAALSSLVSVTAIASTEGAFSGNCIVFGTVKLQGSTVVVQTFGSSSACRFPLTASIFTAIYCFSNVVYWAFSACMGQVHRSRGWSSWEALFLSVLALLVLTAACELRSGLGYFCSTLLDVVSHLHPLKNCHEAQKLNWTQGYQSSNFYDHAVMGETTLWMELLLLIALVLLLVIRVHIRENESCLPLPRYFGSAEERTSIIAAAPTPT</sequence>
<reference evidence="8" key="2">
    <citation type="submission" date="2025-09" db="UniProtKB">
        <authorList>
            <consortium name="Ensembl"/>
        </authorList>
    </citation>
    <scope>IDENTIFICATION</scope>
</reference>
<comment type="similarity">
    <text evidence="5">Belongs to the TMEM179 family.</text>
</comment>
<feature type="signal peptide" evidence="7">
    <location>
        <begin position="1"/>
        <end position="31"/>
    </location>
</feature>
<evidence type="ECO:0000313" key="8">
    <source>
        <dbReference type="Ensembl" id="ENSEBUP00000023934.1"/>
    </source>
</evidence>
<reference evidence="8" key="1">
    <citation type="submission" date="2025-08" db="UniProtKB">
        <authorList>
            <consortium name="Ensembl"/>
        </authorList>
    </citation>
    <scope>IDENTIFICATION</scope>
</reference>
<keyword evidence="9" id="KW-1185">Reference proteome</keyword>
<name>A0A8C4X0L1_EPTBU</name>
<dbReference type="InterPro" id="IPR029776">
    <property type="entry name" value="TMEM179B"/>
</dbReference>
<evidence type="ECO:0000256" key="4">
    <source>
        <dbReference type="ARBA" id="ARBA00023136"/>
    </source>
</evidence>
<keyword evidence="2 6" id="KW-0812">Transmembrane</keyword>
<evidence type="ECO:0000256" key="6">
    <source>
        <dbReference type="SAM" id="Phobius"/>
    </source>
</evidence>
<feature type="chain" id="PRO_5034613574" evidence="7">
    <location>
        <begin position="32"/>
        <end position="221"/>
    </location>
</feature>
<dbReference type="InterPro" id="IPR059010">
    <property type="entry name" value="TMEM179-179B"/>
</dbReference>
<dbReference type="PANTHER" id="PTHR31056:SF1">
    <property type="entry name" value="TRANSMEMBRANE PROTEIN 179B"/>
    <property type="match status" value="1"/>
</dbReference>
<dbReference type="Proteomes" id="UP000694388">
    <property type="component" value="Unplaced"/>
</dbReference>
<dbReference type="OMA" id="ERLWLNM"/>
<evidence type="ECO:0000256" key="1">
    <source>
        <dbReference type="ARBA" id="ARBA00004141"/>
    </source>
</evidence>
<accession>A0A8C4X0L1</accession>
<feature type="transmembrane region" description="Helical" evidence="6">
    <location>
        <begin position="171"/>
        <end position="191"/>
    </location>
</feature>
<proteinExistence type="inferred from homology"/>
<dbReference type="GeneTree" id="ENSGT00510000048151"/>
<protein>
    <submittedName>
        <fullName evidence="8">Zgc:110591</fullName>
    </submittedName>
</protein>
<keyword evidence="3 6" id="KW-1133">Transmembrane helix</keyword>
<organism evidence="8 9">
    <name type="scientific">Eptatretus burgeri</name>
    <name type="common">Inshore hagfish</name>
    <dbReference type="NCBI Taxonomy" id="7764"/>
    <lineage>
        <taxon>Eukaryota</taxon>
        <taxon>Metazoa</taxon>
        <taxon>Chordata</taxon>
        <taxon>Craniata</taxon>
        <taxon>Vertebrata</taxon>
        <taxon>Cyclostomata</taxon>
        <taxon>Myxini</taxon>
        <taxon>Myxiniformes</taxon>
        <taxon>Myxinidae</taxon>
        <taxon>Eptatretinae</taxon>
        <taxon>Eptatretus</taxon>
    </lineage>
</organism>
<keyword evidence="4 6" id="KW-0472">Membrane</keyword>
<dbReference type="Ensembl" id="ENSEBUT00000024511.1">
    <property type="protein sequence ID" value="ENSEBUP00000023934.1"/>
    <property type="gene ID" value="ENSEBUG00000014752.1"/>
</dbReference>
<feature type="transmembrane region" description="Helical" evidence="6">
    <location>
        <begin position="63"/>
        <end position="84"/>
    </location>
</feature>
<evidence type="ECO:0000256" key="7">
    <source>
        <dbReference type="SAM" id="SignalP"/>
    </source>
</evidence>
<evidence type="ECO:0000256" key="2">
    <source>
        <dbReference type="ARBA" id="ARBA00022692"/>
    </source>
</evidence>
<evidence type="ECO:0000256" key="5">
    <source>
        <dbReference type="ARBA" id="ARBA00093776"/>
    </source>
</evidence>
<keyword evidence="7" id="KW-0732">Signal</keyword>
<feature type="transmembrane region" description="Helical" evidence="6">
    <location>
        <begin position="96"/>
        <end position="116"/>
    </location>
</feature>
<evidence type="ECO:0000256" key="3">
    <source>
        <dbReference type="ARBA" id="ARBA00022989"/>
    </source>
</evidence>
<comment type="subcellular location">
    <subcellularLocation>
        <location evidence="1">Membrane</location>
        <topology evidence="1">Multi-pass membrane protein</topology>
    </subcellularLocation>
</comment>
<dbReference type="AlphaFoldDB" id="A0A8C4X0L1"/>
<dbReference type="Pfam" id="PF26158">
    <property type="entry name" value="Claudin_TMEM179-179B"/>
    <property type="match status" value="1"/>
</dbReference>
<dbReference type="PANTHER" id="PTHR31056">
    <property type="entry name" value="TRANSMEMBRANE PROTEIN 179B"/>
    <property type="match status" value="1"/>
</dbReference>
<evidence type="ECO:0000313" key="9">
    <source>
        <dbReference type="Proteomes" id="UP000694388"/>
    </source>
</evidence>